<evidence type="ECO:0000313" key="3">
    <source>
        <dbReference type="EMBL" id="RCV61406.1"/>
    </source>
</evidence>
<dbReference type="InterPro" id="IPR001466">
    <property type="entry name" value="Beta-lactam-related"/>
</dbReference>
<proteinExistence type="predicted"/>
<dbReference type="Gene3D" id="3.40.710.10">
    <property type="entry name" value="DD-peptidase/beta-lactamase superfamily"/>
    <property type="match status" value="1"/>
</dbReference>
<evidence type="ECO:0000259" key="2">
    <source>
        <dbReference type="Pfam" id="PF00144"/>
    </source>
</evidence>
<dbReference type="PANTHER" id="PTHR43283">
    <property type="entry name" value="BETA-LACTAMASE-RELATED"/>
    <property type="match status" value="1"/>
</dbReference>
<comment type="caution">
    <text evidence="3">The sequence shown here is derived from an EMBL/GenBank/DDBJ whole genome shotgun (WGS) entry which is preliminary data.</text>
</comment>
<dbReference type="InterPro" id="IPR012338">
    <property type="entry name" value="Beta-lactam/transpept-like"/>
</dbReference>
<dbReference type="EMBL" id="QEIN01000021">
    <property type="protein sequence ID" value="RCV61406.1"/>
    <property type="molecule type" value="Genomic_DNA"/>
</dbReference>
<dbReference type="RefSeq" id="WP_114397541.1">
    <property type="nucleotide sequence ID" value="NZ_QEIM01000040.1"/>
</dbReference>
<protein>
    <submittedName>
        <fullName evidence="3">Esterase</fullName>
    </submittedName>
</protein>
<organism evidence="3 4">
    <name type="scientific">Marinitenerispora sediminis</name>
    <dbReference type="NCBI Taxonomy" id="1931232"/>
    <lineage>
        <taxon>Bacteria</taxon>
        <taxon>Bacillati</taxon>
        <taxon>Actinomycetota</taxon>
        <taxon>Actinomycetes</taxon>
        <taxon>Streptosporangiales</taxon>
        <taxon>Nocardiopsidaceae</taxon>
        <taxon>Marinitenerispora</taxon>
    </lineage>
</organism>
<dbReference type="InterPro" id="IPR050789">
    <property type="entry name" value="Diverse_Enzym_Activities"/>
</dbReference>
<reference evidence="3 4" key="1">
    <citation type="submission" date="2018-04" db="EMBL/GenBank/DDBJ databases">
        <title>Novel actinobacteria from marine sediment.</title>
        <authorList>
            <person name="Ng Z.Y."/>
            <person name="Tan G.Y.A."/>
        </authorList>
    </citation>
    <scope>NUCLEOTIDE SEQUENCE [LARGE SCALE GENOMIC DNA]</scope>
    <source>
        <strain evidence="3 4">TPS81</strain>
    </source>
</reference>
<dbReference type="Pfam" id="PF00144">
    <property type="entry name" value="Beta-lactamase"/>
    <property type="match status" value="1"/>
</dbReference>
<name>A0A368T9Q9_9ACTN</name>
<dbReference type="GO" id="GO:0016787">
    <property type="term" value="F:hydrolase activity"/>
    <property type="evidence" value="ECO:0007669"/>
    <property type="project" value="UniProtKB-KW"/>
</dbReference>
<evidence type="ECO:0000256" key="1">
    <source>
        <dbReference type="ARBA" id="ARBA00022801"/>
    </source>
</evidence>
<dbReference type="SUPFAM" id="SSF56601">
    <property type="entry name" value="beta-lactamase/transpeptidase-like"/>
    <property type="match status" value="1"/>
</dbReference>
<feature type="domain" description="Beta-lactamase-related" evidence="2">
    <location>
        <begin position="14"/>
        <end position="316"/>
    </location>
</feature>
<dbReference type="OrthoDB" id="9809635at2"/>
<evidence type="ECO:0000313" key="4">
    <source>
        <dbReference type="Proteomes" id="UP000253318"/>
    </source>
</evidence>
<keyword evidence="4" id="KW-1185">Reference proteome</keyword>
<sequence>MSDDAWVTTTADTLRRALQSMVDRRQSPGAVAAIGSATERAFVAVGTTAVDGRHPATPATFYDIASLTKVVATWPLVGRAVADQLVDLDTPVAAYFDVDPGTHPGAAVTLRQVLTHTSGLKPSTRLDRYIGGDRDIAEAILAEPLDGAGGHRYINRGFILTGLLLERLRGATLGELLDAHTSELGTRGITYGPLARGPKVAPTERRLVGGHPVHGTAHDENAATLGGMAGHAGVFATADALADYAEAILRTRDTATPFGAYVRASWQPAVRVDERTHRGLAWLLTDTGLVYHHGFTGTSLYFHPVTGRYLVLLTNAIAYGRARPGLTETRKVAAGVFG</sequence>
<dbReference type="PANTHER" id="PTHR43283:SF11">
    <property type="entry name" value="BETA-LACTAMASE-RELATED DOMAIN-CONTAINING PROTEIN"/>
    <property type="match status" value="1"/>
</dbReference>
<dbReference type="Proteomes" id="UP000253318">
    <property type="component" value="Unassembled WGS sequence"/>
</dbReference>
<gene>
    <name evidence="3" type="ORF">DEF24_04470</name>
</gene>
<accession>A0A368T9Q9</accession>
<keyword evidence="1" id="KW-0378">Hydrolase</keyword>
<dbReference type="AlphaFoldDB" id="A0A368T9Q9"/>